<keyword evidence="1" id="KW-0732">Signal</keyword>
<feature type="chain" id="PRO_5045601427" evidence="1">
    <location>
        <begin position="17"/>
        <end position="375"/>
    </location>
</feature>
<dbReference type="Gene3D" id="3.40.710.10">
    <property type="entry name" value="DD-peptidase/beta-lactamase superfamily"/>
    <property type="match status" value="1"/>
</dbReference>
<evidence type="ECO:0000256" key="1">
    <source>
        <dbReference type="SAM" id="SignalP"/>
    </source>
</evidence>
<feature type="signal peptide" evidence="1">
    <location>
        <begin position="1"/>
        <end position="16"/>
    </location>
</feature>
<dbReference type="SUPFAM" id="SSF56601">
    <property type="entry name" value="beta-lactamase/transpeptidase-like"/>
    <property type="match status" value="1"/>
</dbReference>
<dbReference type="PANTHER" id="PTHR46825">
    <property type="entry name" value="D-ALANYL-D-ALANINE-CARBOXYPEPTIDASE/ENDOPEPTIDASE AMPH"/>
    <property type="match status" value="1"/>
</dbReference>
<gene>
    <name evidence="3" type="ORF">L0U88_02785</name>
</gene>
<organism evidence="3 4">
    <name type="scientific">Flavihumibacter fluminis</name>
    <dbReference type="NCBI Taxonomy" id="2909236"/>
    <lineage>
        <taxon>Bacteria</taxon>
        <taxon>Pseudomonadati</taxon>
        <taxon>Bacteroidota</taxon>
        <taxon>Chitinophagia</taxon>
        <taxon>Chitinophagales</taxon>
        <taxon>Chitinophagaceae</taxon>
        <taxon>Flavihumibacter</taxon>
    </lineage>
</organism>
<dbReference type="Proteomes" id="UP001200145">
    <property type="component" value="Unassembled WGS sequence"/>
</dbReference>
<dbReference type="InterPro" id="IPR012338">
    <property type="entry name" value="Beta-lactam/transpept-like"/>
</dbReference>
<dbReference type="InterPro" id="IPR050491">
    <property type="entry name" value="AmpC-like"/>
</dbReference>
<dbReference type="Pfam" id="PF00144">
    <property type="entry name" value="Beta-lactamase"/>
    <property type="match status" value="1"/>
</dbReference>
<accession>A0ABS9BEL2</accession>
<dbReference type="PANTHER" id="PTHR46825:SF9">
    <property type="entry name" value="BETA-LACTAMASE-RELATED DOMAIN-CONTAINING PROTEIN"/>
    <property type="match status" value="1"/>
</dbReference>
<dbReference type="InterPro" id="IPR001466">
    <property type="entry name" value="Beta-lactam-related"/>
</dbReference>
<name>A0ABS9BEL2_9BACT</name>
<dbReference type="RefSeq" id="WP_234864084.1">
    <property type="nucleotide sequence ID" value="NZ_JAKEVY010000001.1"/>
</dbReference>
<feature type="domain" description="Beta-lactamase-related" evidence="2">
    <location>
        <begin position="24"/>
        <end position="358"/>
    </location>
</feature>
<comment type="caution">
    <text evidence="3">The sequence shown here is derived from an EMBL/GenBank/DDBJ whole genome shotgun (WGS) entry which is preliminary data.</text>
</comment>
<dbReference type="EMBL" id="JAKEVY010000001">
    <property type="protein sequence ID" value="MCF1713554.1"/>
    <property type="molecule type" value="Genomic_DNA"/>
</dbReference>
<protein>
    <submittedName>
        <fullName evidence="3">Beta-lactamase family protein</fullName>
    </submittedName>
</protein>
<proteinExistence type="predicted"/>
<evidence type="ECO:0000259" key="2">
    <source>
        <dbReference type="Pfam" id="PF00144"/>
    </source>
</evidence>
<sequence>MIRFLLLLLLPAMAVAQIEKAELAIQHLIDSGKAVGIAVAVVKENKLVYSQNFGYKQLESKTQLSNTDIFRIASISKSFSATAILQLVEARKLKLSDDVSELIGFRVRNPRYPDKVITLEHLLSHRSSINDRQGYFTLDAINPAKNPNADSCYNTYAPGEGYQYCNLNFNMIGTIIEKYSGERFDQYVKKHILDPLGLYGGYCIDSLDASRFATIYEYVNDTIGFRASPGAYAPRSEEIRNYTMGYSTPVFSPTGGMKISAIDLARYMMMHMNYGKSNRKRLISQKHSRLMQTPLSAQENYGLALEKTTRLITGKELVGHTGSAYGLYSAMFFDPAEKWGIVVISNGCTPRYAEGYNAVIRSVIEQLYAGIIKAD</sequence>
<evidence type="ECO:0000313" key="3">
    <source>
        <dbReference type="EMBL" id="MCF1713554.1"/>
    </source>
</evidence>
<reference evidence="3 4" key="1">
    <citation type="submission" date="2022-01" db="EMBL/GenBank/DDBJ databases">
        <title>Flavihumibacter sp. nov., isolated from sediment of a river.</title>
        <authorList>
            <person name="Liu H."/>
        </authorList>
    </citation>
    <scope>NUCLEOTIDE SEQUENCE [LARGE SCALE GENOMIC DNA]</scope>
    <source>
        <strain evidence="3 4">RY-1</strain>
    </source>
</reference>
<keyword evidence="4" id="KW-1185">Reference proteome</keyword>
<evidence type="ECO:0000313" key="4">
    <source>
        <dbReference type="Proteomes" id="UP001200145"/>
    </source>
</evidence>